<dbReference type="EMBL" id="BFEA01000642">
    <property type="protein sequence ID" value="GBG87976.1"/>
    <property type="molecule type" value="Genomic_DNA"/>
</dbReference>
<organism evidence="4 5">
    <name type="scientific">Chara braunii</name>
    <name type="common">Braun's stonewort</name>
    <dbReference type="NCBI Taxonomy" id="69332"/>
    <lineage>
        <taxon>Eukaryota</taxon>
        <taxon>Viridiplantae</taxon>
        <taxon>Streptophyta</taxon>
        <taxon>Charophyceae</taxon>
        <taxon>Charales</taxon>
        <taxon>Characeae</taxon>
        <taxon>Chara</taxon>
    </lineage>
</organism>
<proteinExistence type="predicted"/>
<dbReference type="Gramene" id="GBG87976">
    <property type="protein sequence ID" value="GBG87976"/>
    <property type="gene ID" value="CBR_g46345"/>
</dbReference>
<sequence>MQLIMAAADEMERKFTTNFLEGEDYPKEGDSSDLARARAELAALQNKFENTGFVSSPVTYVEQIAPKRPAPSVITNVPVPVMSTTQPQPTAQRGYLNPHEIVDLAFFQDRTASENEEVEIEAEEESSEEEEEDEEEADEEETPEEGSYSEHSEGEQSEEEEEEEEEQEEEEEEEQEEEEEEEQEEEEEDEEDQGSWKSRSGKDLRRKCVTRLGRRPRRRRGKRSRPGNDSWNSPAQQWDEVVEMVRELPSVSNRKWSLEQMKAITSAREGNVAATKGENLKAEEILGLLVKLGSFEKLTLLAPATQALVGAEEAHELEESLRMAERRLEEIEDEPDDQEQDKDFEERFKKDEYDGEYKRIGMVMSSNQLDEFYHERTKRTFRLGRGHLFVDAKEGLLPLRVVCGKERQLEVIVALHEGLAGGHRGADATYYKVSRLYHLDGLRDMVMRYCKSCEACQKR</sequence>
<dbReference type="InterPro" id="IPR041588">
    <property type="entry name" value="Integrase_H2C2"/>
</dbReference>
<protein>
    <recommendedName>
        <fullName evidence="3">Integrase zinc-binding domain-containing protein</fullName>
    </recommendedName>
</protein>
<dbReference type="Pfam" id="PF17921">
    <property type="entry name" value="Integrase_H2C2"/>
    <property type="match status" value="1"/>
</dbReference>
<dbReference type="AlphaFoldDB" id="A0A388M099"/>
<comment type="caution">
    <text evidence="4">The sequence shown here is derived from an EMBL/GenBank/DDBJ whole genome shotgun (WGS) entry which is preliminary data.</text>
</comment>
<name>A0A388M099_CHABU</name>
<reference evidence="4 5" key="1">
    <citation type="journal article" date="2018" name="Cell">
        <title>The Chara Genome: Secondary Complexity and Implications for Plant Terrestrialization.</title>
        <authorList>
            <person name="Nishiyama T."/>
            <person name="Sakayama H."/>
            <person name="Vries J.D."/>
            <person name="Buschmann H."/>
            <person name="Saint-Marcoux D."/>
            <person name="Ullrich K.K."/>
            <person name="Haas F.B."/>
            <person name="Vanderstraeten L."/>
            <person name="Becker D."/>
            <person name="Lang D."/>
            <person name="Vosolsobe S."/>
            <person name="Rombauts S."/>
            <person name="Wilhelmsson P.K.I."/>
            <person name="Janitza P."/>
            <person name="Kern R."/>
            <person name="Heyl A."/>
            <person name="Rumpler F."/>
            <person name="Villalobos L.I.A.C."/>
            <person name="Clay J.M."/>
            <person name="Skokan R."/>
            <person name="Toyoda A."/>
            <person name="Suzuki Y."/>
            <person name="Kagoshima H."/>
            <person name="Schijlen E."/>
            <person name="Tajeshwar N."/>
            <person name="Catarino B."/>
            <person name="Hetherington A.J."/>
            <person name="Saltykova A."/>
            <person name="Bonnot C."/>
            <person name="Breuninger H."/>
            <person name="Symeonidi A."/>
            <person name="Radhakrishnan G.V."/>
            <person name="Van Nieuwerburgh F."/>
            <person name="Deforce D."/>
            <person name="Chang C."/>
            <person name="Karol K.G."/>
            <person name="Hedrich R."/>
            <person name="Ulvskov P."/>
            <person name="Glockner G."/>
            <person name="Delwiche C.F."/>
            <person name="Petrasek J."/>
            <person name="Van de Peer Y."/>
            <person name="Friml J."/>
            <person name="Beilby M."/>
            <person name="Dolan L."/>
            <person name="Kohara Y."/>
            <person name="Sugano S."/>
            <person name="Fujiyama A."/>
            <person name="Delaux P.-M."/>
            <person name="Quint M."/>
            <person name="TheiBen G."/>
            <person name="Hagemann M."/>
            <person name="Harholt J."/>
            <person name="Dunand C."/>
            <person name="Zachgo S."/>
            <person name="Langdale J."/>
            <person name="Maumus F."/>
            <person name="Straeten D.V.D."/>
            <person name="Gould S.B."/>
            <person name="Rensing S.A."/>
        </authorList>
    </citation>
    <scope>NUCLEOTIDE SEQUENCE [LARGE SCALE GENOMIC DNA]</scope>
    <source>
        <strain evidence="4 5">S276</strain>
    </source>
</reference>
<feature type="compositionally biased region" description="Acidic residues" evidence="2">
    <location>
        <begin position="155"/>
        <end position="193"/>
    </location>
</feature>
<evidence type="ECO:0000259" key="3">
    <source>
        <dbReference type="Pfam" id="PF17921"/>
    </source>
</evidence>
<evidence type="ECO:0000313" key="4">
    <source>
        <dbReference type="EMBL" id="GBG87976.1"/>
    </source>
</evidence>
<evidence type="ECO:0000256" key="2">
    <source>
        <dbReference type="SAM" id="MobiDB-lite"/>
    </source>
</evidence>
<feature type="coiled-coil region" evidence="1">
    <location>
        <begin position="314"/>
        <end position="341"/>
    </location>
</feature>
<feature type="compositionally biased region" description="Basic residues" evidence="2">
    <location>
        <begin position="204"/>
        <end position="225"/>
    </location>
</feature>
<feature type="compositionally biased region" description="Acidic residues" evidence="2">
    <location>
        <begin position="114"/>
        <end position="144"/>
    </location>
</feature>
<keyword evidence="5" id="KW-1185">Reference proteome</keyword>
<evidence type="ECO:0000313" key="5">
    <source>
        <dbReference type="Proteomes" id="UP000265515"/>
    </source>
</evidence>
<keyword evidence="1" id="KW-0175">Coiled coil</keyword>
<dbReference type="Proteomes" id="UP000265515">
    <property type="component" value="Unassembled WGS sequence"/>
</dbReference>
<evidence type="ECO:0000256" key="1">
    <source>
        <dbReference type="SAM" id="Coils"/>
    </source>
</evidence>
<gene>
    <name evidence="4" type="ORF">CBR_g46345</name>
</gene>
<feature type="domain" description="Integrase zinc-binding" evidence="3">
    <location>
        <begin position="406"/>
        <end position="459"/>
    </location>
</feature>
<feature type="region of interest" description="Disordered" evidence="2">
    <location>
        <begin position="113"/>
        <end position="238"/>
    </location>
</feature>
<dbReference type="Gene3D" id="1.10.340.70">
    <property type="match status" value="1"/>
</dbReference>
<accession>A0A388M099</accession>